<dbReference type="RefSeq" id="WP_188395923.1">
    <property type="nucleotide sequence ID" value="NZ_BMCG01000003.1"/>
</dbReference>
<dbReference type="SUPFAM" id="SSF56281">
    <property type="entry name" value="Metallo-hydrolase/oxidoreductase"/>
    <property type="match status" value="1"/>
</dbReference>
<reference evidence="3" key="1">
    <citation type="journal article" date="2014" name="Int. J. Syst. Evol. Microbiol.">
        <title>Complete genome sequence of Corynebacterium casei LMG S-19264T (=DSM 44701T), isolated from a smear-ripened cheese.</title>
        <authorList>
            <consortium name="US DOE Joint Genome Institute (JGI-PGF)"/>
            <person name="Walter F."/>
            <person name="Albersmeier A."/>
            <person name="Kalinowski J."/>
            <person name="Ruckert C."/>
        </authorList>
    </citation>
    <scope>NUCLEOTIDE SEQUENCE</scope>
    <source>
        <strain evidence="3">CCM 7086</strain>
    </source>
</reference>
<feature type="signal peptide" evidence="1">
    <location>
        <begin position="1"/>
        <end position="27"/>
    </location>
</feature>
<keyword evidence="4" id="KW-1185">Reference proteome</keyword>
<dbReference type="CDD" id="cd16283">
    <property type="entry name" value="RomA-like_MBL-fold"/>
    <property type="match status" value="1"/>
</dbReference>
<comment type="caution">
    <text evidence="3">The sequence shown here is derived from an EMBL/GenBank/DDBJ whole genome shotgun (WGS) entry which is preliminary data.</text>
</comment>
<feature type="domain" description="Metallo-beta-lactamase" evidence="2">
    <location>
        <begin position="117"/>
        <end position="320"/>
    </location>
</feature>
<organism evidence="3 4">
    <name type="scientific">Oxalicibacterium flavum</name>
    <dbReference type="NCBI Taxonomy" id="179467"/>
    <lineage>
        <taxon>Bacteria</taxon>
        <taxon>Pseudomonadati</taxon>
        <taxon>Pseudomonadota</taxon>
        <taxon>Betaproteobacteria</taxon>
        <taxon>Burkholderiales</taxon>
        <taxon>Oxalobacteraceae</taxon>
        <taxon>Oxalicibacterium</taxon>
    </lineage>
</organism>
<dbReference type="PANTHER" id="PTHR15032:SF4">
    <property type="entry name" value="N-ACYL-PHOSPHATIDYLETHANOLAMINE-HYDROLYZING PHOSPHOLIPASE D"/>
    <property type="match status" value="1"/>
</dbReference>
<dbReference type="Gene3D" id="3.60.15.10">
    <property type="entry name" value="Ribonuclease Z/Hydroxyacylglutathione hydrolase-like"/>
    <property type="match status" value="1"/>
</dbReference>
<evidence type="ECO:0000256" key="1">
    <source>
        <dbReference type="SAM" id="SignalP"/>
    </source>
</evidence>
<protein>
    <recommendedName>
        <fullName evidence="2">Metallo-beta-lactamase domain-containing protein</fullName>
    </recommendedName>
</protein>
<evidence type="ECO:0000259" key="2">
    <source>
        <dbReference type="Pfam" id="PF12706"/>
    </source>
</evidence>
<dbReference type="EMBL" id="BMCG01000003">
    <property type="protein sequence ID" value="GGC09614.1"/>
    <property type="molecule type" value="Genomic_DNA"/>
</dbReference>
<dbReference type="Pfam" id="PF12706">
    <property type="entry name" value="Lactamase_B_2"/>
    <property type="match status" value="1"/>
</dbReference>
<sequence length="372" mass="41354">MMQIGAGKRRLRQATLLLLLAAGLTMAGCGHRNPYYDPAKPHHTPDGFRNNYLATKPSGLLKWQWDRITQGLPKVPANNYAFPVLRPDVAALRANRSDTTATWIGHATVLLQLRGVNVLTDPIWSERASPFSFAGPKRRVPLPMTMDELPHIDVVLISHNHYDHLDRATVEKLNAQPGGPPLFLVPLGIKPWLAELGITNVRELDWWDKTSQGGLDFHLVPVQHWSARSLTDRLETLWGGWTVHTPPDDAAPFSMFFAGDTGFSKDFADIAERFGSFDLALIPIGAYAPRWFMQAQHADPADAIRIHQTIRAKRSIGIHWGSFEMADESLDEPPRLLAEERKKAGLTEQDFAALQHGETLHLSSSPSSASGK</sequence>
<accession>A0A8J2UMW0</accession>
<feature type="chain" id="PRO_5035282770" description="Metallo-beta-lactamase domain-containing protein" evidence="1">
    <location>
        <begin position="28"/>
        <end position="372"/>
    </location>
</feature>
<evidence type="ECO:0000313" key="4">
    <source>
        <dbReference type="Proteomes" id="UP000620266"/>
    </source>
</evidence>
<proteinExistence type="predicted"/>
<name>A0A8J2UMW0_9BURK</name>
<dbReference type="InterPro" id="IPR036866">
    <property type="entry name" value="RibonucZ/Hydroxyglut_hydro"/>
</dbReference>
<keyword evidence="1" id="KW-0732">Signal</keyword>
<dbReference type="GO" id="GO:0005737">
    <property type="term" value="C:cytoplasm"/>
    <property type="evidence" value="ECO:0007669"/>
    <property type="project" value="TreeGrafter"/>
</dbReference>
<evidence type="ECO:0000313" key="3">
    <source>
        <dbReference type="EMBL" id="GGC09614.1"/>
    </source>
</evidence>
<dbReference type="InterPro" id="IPR001279">
    <property type="entry name" value="Metallo-B-lactamas"/>
</dbReference>
<gene>
    <name evidence="3" type="ORF">GCM10007205_18450</name>
</gene>
<dbReference type="PANTHER" id="PTHR15032">
    <property type="entry name" value="N-ACYL-PHOSPHATIDYLETHANOLAMINE-HYDROLYZING PHOSPHOLIPASE D"/>
    <property type="match status" value="1"/>
</dbReference>
<dbReference type="AlphaFoldDB" id="A0A8J2UMW0"/>
<reference evidence="3" key="2">
    <citation type="submission" date="2020-09" db="EMBL/GenBank/DDBJ databases">
        <authorList>
            <person name="Sun Q."/>
            <person name="Sedlacek I."/>
        </authorList>
    </citation>
    <scope>NUCLEOTIDE SEQUENCE</scope>
    <source>
        <strain evidence="3">CCM 7086</strain>
    </source>
</reference>
<dbReference type="Proteomes" id="UP000620266">
    <property type="component" value="Unassembled WGS sequence"/>
</dbReference>